<gene>
    <name evidence="1" type="ORF">ERS132551_01829</name>
</gene>
<accession>A0A0Z8TVC8</accession>
<dbReference type="AlphaFoldDB" id="A0A0Z8TVC8"/>
<evidence type="ECO:0000313" key="2">
    <source>
        <dbReference type="Proteomes" id="UP000071962"/>
    </source>
</evidence>
<name>A0A0Z8TVC8_STRSU</name>
<evidence type="ECO:0000313" key="1">
    <source>
        <dbReference type="EMBL" id="CYX26113.1"/>
    </source>
</evidence>
<dbReference type="Proteomes" id="UP000071962">
    <property type="component" value="Unassembled WGS sequence"/>
</dbReference>
<protein>
    <submittedName>
        <fullName evidence="1">Uncharacterized protein</fullName>
    </submittedName>
</protein>
<reference evidence="1 2" key="1">
    <citation type="submission" date="2016-02" db="EMBL/GenBank/DDBJ databases">
        <authorList>
            <consortium name="Pathogen Informatics"/>
        </authorList>
    </citation>
    <scope>NUCLEOTIDE SEQUENCE [LARGE SCALE GENOMIC DNA]</scope>
    <source>
        <strain evidence="1 2">SS1062</strain>
    </source>
</reference>
<organism evidence="1 2">
    <name type="scientific">Streptococcus suis</name>
    <dbReference type="NCBI Taxonomy" id="1307"/>
    <lineage>
        <taxon>Bacteria</taxon>
        <taxon>Bacillati</taxon>
        <taxon>Bacillota</taxon>
        <taxon>Bacilli</taxon>
        <taxon>Lactobacillales</taxon>
        <taxon>Streptococcaceae</taxon>
        <taxon>Streptococcus</taxon>
    </lineage>
</organism>
<sequence length="41" mass="4768">MEIIFEGRAEGERVLVGYINLKEKNFEIIEIEEGKITTIEL</sequence>
<dbReference type="RefSeq" id="WP_261292164.1">
    <property type="nucleotide sequence ID" value="NZ_FIKT01000028.1"/>
</dbReference>
<proteinExistence type="predicted"/>
<dbReference type="EMBL" id="FIKT01000028">
    <property type="protein sequence ID" value="CYX26113.1"/>
    <property type="molecule type" value="Genomic_DNA"/>
</dbReference>